<keyword evidence="7" id="KW-0560">Oxidoreductase</keyword>
<keyword evidence="8" id="KW-0812">Transmembrane</keyword>
<proteinExistence type="inferred from homology"/>
<evidence type="ECO:0000256" key="4">
    <source>
        <dbReference type="ARBA" id="ARBA00022723"/>
    </source>
</evidence>
<evidence type="ECO:0000256" key="3">
    <source>
        <dbReference type="ARBA" id="ARBA00022617"/>
    </source>
</evidence>
<evidence type="ECO:0000313" key="9">
    <source>
        <dbReference type="EMBL" id="KAH7109066.1"/>
    </source>
</evidence>
<organism evidence="9 10">
    <name type="scientific">Dendryphion nanum</name>
    <dbReference type="NCBI Taxonomy" id="256645"/>
    <lineage>
        <taxon>Eukaryota</taxon>
        <taxon>Fungi</taxon>
        <taxon>Dikarya</taxon>
        <taxon>Ascomycota</taxon>
        <taxon>Pezizomycotina</taxon>
        <taxon>Dothideomycetes</taxon>
        <taxon>Pleosporomycetidae</taxon>
        <taxon>Pleosporales</taxon>
        <taxon>Torulaceae</taxon>
        <taxon>Dendryphion</taxon>
    </lineage>
</organism>
<name>A0A9P9I612_9PLEO</name>
<keyword evidence="8" id="KW-1133">Transmembrane helix</keyword>
<dbReference type="GO" id="GO:0004497">
    <property type="term" value="F:monooxygenase activity"/>
    <property type="evidence" value="ECO:0007669"/>
    <property type="project" value="UniProtKB-KW"/>
</dbReference>
<dbReference type="PROSITE" id="PS00086">
    <property type="entry name" value="CYTOCHROME_P450"/>
    <property type="match status" value="1"/>
</dbReference>
<dbReference type="OrthoDB" id="1470350at2759"/>
<evidence type="ECO:0000256" key="7">
    <source>
        <dbReference type="RuleBase" id="RU000461"/>
    </source>
</evidence>
<evidence type="ECO:0000256" key="5">
    <source>
        <dbReference type="ARBA" id="ARBA00023004"/>
    </source>
</evidence>
<keyword evidence="7" id="KW-0503">Monooxygenase</keyword>
<evidence type="ECO:0000256" key="8">
    <source>
        <dbReference type="SAM" id="Phobius"/>
    </source>
</evidence>
<dbReference type="InterPro" id="IPR001128">
    <property type="entry name" value="Cyt_P450"/>
</dbReference>
<dbReference type="InterPro" id="IPR017972">
    <property type="entry name" value="Cyt_P450_CS"/>
</dbReference>
<dbReference type="PRINTS" id="PR00385">
    <property type="entry name" value="P450"/>
</dbReference>
<keyword evidence="3 6" id="KW-0349">Heme</keyword>
<dbReference type="PANTHER" id="PTHR24305">
    <property type="entry name" value="CYTOCHROME P450"/>
    <property type="match status" value="1"/>
</dbReference>
<dbReference type="SUPFAM" id="SSF48264">
    <property type="entry name" value="Cytochrome P450"/>
    <property type="match status" value="1"/>
</dbReference>
<dbReference type="GO" id="GO:0016705">
    <property type="term" value="F:oxidoreductase activity, acting on paired donors, with incorporation or reduction of molecular oxygen"/>
    <property type="evidence" value="ECO:0007669"/>
    <property type="project" value="InterPro"/>
</dbReference>
<dbReference type="Proteomes" id="UP000700596">
    <property type="component" value="Unassembled WGS sequence"/>
</dbReference>
<dbReference type="CDD" id="cd11058">
    <property type="entry name" value="CYP60B-like"/>
    <property type="match status" value="1"/>
</dbReference>
<feature type="binding site" description="axial binding residue" evidence="6">
    <location>
        <position position="445"/>
    </location>
    <ligand>
        <name>heme</name>
        <dbReference type="ChEBI" id="CHEBI:30413"/>
    </ligand>
    <ligandPart>
        <name>Fe</name>
        <dbReference type="ChEBI" id="CHEBI:18248"/>
    </ligandPart>
</feature>
<dbReference type="Gene3D" id="1.10.630.10">
    <property type="entry name" value="Cytochrome P450"/>
    <property type="match status" value="1"/>
</dbReference>
<dbReference type="Pfam" id="PF00067">
    <property type="entry name" value="p450"/>
    <property type="match status" value="1"/>
</dbReference>
<keyword evidence="8" id="KW-0472">Membrane</keyword>
<evidence type="ECO:0000256" key="6">
    <source>
        <dbReference type="PIRSR" id="PIRSR602401-1"/>
    </source>
</evidence>
<keyword evidence="10" id="KW-1185">Reference proteome</keyword>
<keyword evidence="4 6" id="KW-0479">Metal-binding</keyword>
<protein>
    <submittedName>
        <fullName evidence="9">Pisatin demethylase</fullName>
    </submittedName>
</protein>
<evidence type="ECO:0000313" key="10">
    <source>
        <dbReference type="Proteomes" id="UP000700596"/>
    </source>
</evidence>
<comment type="caution">
    <text evidence="9">The sequence shown here is derived from an EMBL/GenBank/DDBJ whole genome shotgun (WGS) entry which is preliminary data.</text>
</comment>
<sequence length="506" mass="57569">MGILGDNPVLILLGGATALSVLYIIGIVVQRLWFHPLSKYPGSFLCRVSQIPATYSVLTGRLPMFTKSQHDKYGPIVRLSPNELSFNSAQAWEDIYGHRLGRPNMAKDPIHVGSVDPVPGVSTISMADNETHARQRRALSHGFSQQALWGQEEIVQSYITKLLDNFKSFTEKGESFNIVDWWNFLTFDVIGDLSFGESFGCLDRGDFHFWITLIFKAVQAGAIEAATRRLATPGSPLQKYLMRWIPNELRKQRKDHLSYSREKVLNRLSDTKTERKDFIHYILRQSKRVDLSQDEIIVNGALFIVAGSETTAMTLSAMTNFLIRHPEKFEKLKREVRGAFKFEQEITVEKATDLEYLNACIQETLRMLPPAPVGFLRSIPKGGDNIDGEYLVEGTTVSVSSWCAQHNPANFKNPDDFIPERWFDAEYASDHKLASRPFSLGPRGCIGKNLAYMEMRIAMARFIWLYDFSTTDGAHDWDQEGQMKNMVAYNTWVKPELNVKLTPIRR</sequence>
<feature type="transmembrane region" description="Helical" evidence="8">
    <location>
        <begin position="12"/>
        <end position="34"/>
    </location>
</feature>
<dbReference type="InterPro" id="IPR002401">
    <property type="entry name" value="Cyt_P450_E_grp-I"/>
</dbReference>
<reference evidence="9" key="1">
    <citation type="journal article" date="2021" name="Nat. Commun.">
        <title>Genetic determinants of endophytism in the Arabidopsis root mycobiome.</title>
        <authorList>
            <person name="Mesny F."/>
            <person name="Miyauchi S."/>
            <person name="Thiergart T."/>
            <person name="Pickel B."/>
            <person name="Atanasova L."/>
            <person name="Karlsson M."/>
            <person name="Huettel B."/>
            <person name="Barry K.W."/>
            <person name="Haridas S."/>
            <person name="Chen C."/>
            <person name="Bauer D."/>
            <person name="Andreopoulos W."/>
            <person name="Pangilinan J."/>
            <person name="LaButti K."/>
            <person name="Riley R."/>
            <person name="Lipzen A."/>
            <person name="Clum A."/>
            <person name="Drula E."/>
            <person name="Henrissat B."/>
            <person name="Kohler A."/>
            <person name="Grigoriev I.V."/>
            <person name="Martin F.M."/>
            <person name="Hacquard S."/>
        </authorList>
    </citation>
    <scope>NUCLEOTIDE SEQUENCE</scope>
    <source>
        <strain evidence="9">MPI-CAGE-CH-0243</strain>
    </source>
</reference>
<dbReference type="InterPro" id="IPR036396">
    <property type="entry name" value="Cyt_P450_sf"/>
</dbReference>
<dbReference type="EMBL" id="JAGMWT010000034">
    <property type="protein sequence ID" value="KAH7109066.1"/>
    <property type="molecule type" value="Genomic_DNA"/>
</dbReference>
<dbReference type="InterPro" id="IPR050121">
    <property type="entry name" value="Cytochrome_P450_monoxygenase"/>
</dbReference>
<comment type="cofactor">
    <cofactor evidence="1 6">
        <name>heme</name>
        <dbReference type="ChEBI" id="CHEBI:30413"/>
    </cofactor>
</comment>
<dbReference type="PANTHER" id="PTHR24305:SF210">
    <property type="entry name" value="CYTOCHROME P450 MONOOXYGENASE ASQL-RELATED"/>
    <property type="match status" value="1"/>
</dbReference>
<accession>A0A9P9I612</accession>
<dbReference type="GO" id="GO:0020037">
    <property type="term" value="F:heme binding"/>
    <property type="evidence" value="ECO:0007669"/>
    <property type="project" value="InterPro"/>
</dbReference>
<keyword evidence="5 6" id="KW-0408">Iron</keyword>
<dbReference type="AlphaFoldDB" id="A0A9P9I612"/>
<evidence type="ECO:0000256" key="2">
    <source>
        <dbReference type="ARBA" id="ARBA00010617"/>
    </source>
</evidence>
<evidence type="ECO:0000256" key="1">
    <source>
        <dbReference type="ARBA" id="ARBA00001971"/>
    </source>
</evidence>
<comment type="similarity">
    <text evidence="2 7">Belongs to the cytochrome P450 family.</text>
</comment>
<dbReference type="GO" id="GO:0005506">
    <property type="term" value="F:iron ion binding"/>
    <property type="evidence" value="ECO:0007669"/>
    <property type="project" value="InterPro"/>
</dbReference>
<gene>
    <name evidence="9" type="ORF">B0J11DRAFT_238757</name>
</gene>
<dbReference type="PRINTS" id="PR00463">
    <property type="entry name" value="EP450I"/>
</dbReference>